<dbReference type="AlphaFoldDB" id="A0A8I3WNH7"/>
<keyword evidence="2" id="KW-1185">Reference proteome</keyword>
<evidence type="ECO:0000313" key="1">
    <source>
        <dbReference type="Ensembl" id="ENSCJAP00000086203.1"/>
    </source>
</evidence>
<reference evidence="1 2" key="1">
    <citation type="submission" date="2009-03" db="EMBL/GenBank/DDBJ databases">
        <authorList>
            <person name="Warren W."/>
            <person name="Ye L."/>
            <person name="Minx P."/>
            <person name="Worley K."/>
            <person name="Gibbs R."/>
            <person name="Wilson R.K."/>
        </authorList>
    </citation>
    <scope>NUCLEOTIDE SEQUENCE [LARGE SCALE GENOMIC DNA]</scope>
</reference>
<dbReference type="GeneTree" id="ENSGT00940000164709"/>
<protein>
    <submittedName>
        <fullName evidence="1">Uncharacterized protein</fullName>
    </submittedName>
</protein>
<evidence type="ECO:0000313" key="2">
    <source>
        <dbReference type="Proteomes" id="UP000008225"/>
    </source>
</evidence>
<reference evidence="1" key="3">
    <citation type="submission" date="2025-09" db="UniProtKB">
        <authorList>
            <consortium name="Ensembl"/>
        </authorList>
    </citation>
    <scope>IDENTIFICATION</scope>
</reference>
<dbReference type="PANTHER" id="PTHR46254">
    <property type="entry name" value="PROTEIN GVQW1-RELATED"/>
    <property type="match status" value="1"/>
</dbReference>
<name>A0A8I3WNH7_CALJA</name>
<dbReference type="Ensembl" id="ENSCJAT00000127473.1">
    <property type="protein sequence ID" value="ENSCJAP00000086203.1"/>
    <property type="gene ID" value="ENSCJAG00000072855.1"/>
</dbReference>
<accession>A0A8I3WNH7</accession>
<reference evidence="1" key="2">
    <citation type="submission" date="2025-08" db="UniProtKB">
        <authorList>
            <consortium name="Ensembl"/>
        </authorList>
    </citation>
    <scope>IDENTIFICATION</scope>
</reference>
<dbReference type="PANTHER" id="PTHR46254:SF3">
    <property type="entry name" value="SECRETED PROTEIN"/>
    <property type="match status" value="1"/>
</dbReference>
<organism evidence="1 2">
    <name type="scientific">Callithrix jacchus</name>
    <name type="common">White-tufted-ear marmoset</name>
    <name type="synonym">Simia Jacchus</name>
    <dbReference type="NCBI Taxonomy" id="9483"/>
    <lineage>
        <taxon>Eukaryota</taxon>
        <taxon>Metazoa</taxon>
        <taxon>Chordata</taxon>
        <taxon>Craniata</taxon>
        <taxon>Vertebrata</taxon>
        <taxon>Euteleostomi</taxon>
        <taxon>Mammalia</taxon>
        <taxon>Eutheria</taxon>
        <taxon>Euarchontoglires</taxon>
        <taxon>Primates</taxon>
        <taxon>Haplorrhini</taxon>
        <taxon>Platyrrhini</taxon>
        <taxon>Cebidae</taxon>
        <taxon>Callitrichinae</taxon>
        <taxon>Callithrix</taxon>
        <taxon>Callithrix</taxon>
    </lineage>
</organism>
<proteinExistence type="predicted"/>
<dbReference type="Proteomes" id="UP000008225">
    <property type="component" value="Chromosome 4"/>
</dbReference>
<sequence length="93" mass="9941">TLGGCLEPPDLKLPVHSDSALSSSVSRGLTSKGGASGQLFLRWSFVLVTQAGMQWCDLGSPQPPPPGFRQFSCLSLLSSWDYRCAPLCPANFL</sequence>